<evidence type="ECO:0000256" key="3">
    <source>
        <dbReference type="ARBA" id="ARBA00022723"/>
    </source>
</evidence>
<dbReference type="NCBIfam" id="TIGR00157">
    <property type="entry name" value="ribosome small subunit-dependent GTPase A"/>
    <property type="match status" value="1"/>
</dbReference>
<dbReference type="EMBL" id="LR215039">
    <property type="protein sequence ID" value="VEU76170.1"/>
    <property type="molecule type" value="Genomic_DNA"/>
</dbReference>
<gene>
    <name evidence="13" type="primary">engC_1</name>
    <name evidence="10" type="synonym">rsgA</name>
    <name evidence="13" type="ORF">NCTC10179_00341</name>
</gene>
<dbReference type="InterPro" id="IPR010914">
    <property type="entry name" value="RsgA_GTPase_dom"/>
</dbReference>
<dbReference type="SUPFAM" id="SSF50249">
    <property type="entry name" value="Nucleic acid-binding proteins"/>
    <property type="match status" value="1"/>
</dbReference>
<evidence type="ECO:0000259" key="11">
    <source>
        <dbReference type="PROSITE" id="PS50936"/>
    </source>
</evidence>
<keyword evidence="6 10" id="KW-0378">Hydrolase</keyword>
<dbReference type="OrthoDB" id="9809485at2"/>
<evidence type="ECO:0000313" key="13">
    <source>
        <dbReference type="EMBL" id="VEU76170.1"/>
    </source>
</evidence>
<keyword evidence="4 10" id="KW-0699">rRNA-binding</keyword>
<evidence type="ECO:0000256" key="5">
    <source>
        <dbReference type="ARBA" id="ARBA00022741"/>
    </source>
</evidence>
<dbReference type="Proteomes" id="UP000289497">
    <property type="component" value="Chromosome"/>
</dbReference>
<dbReference type="KEGG" id="mcou:NCTC10179_00341"/>
<feature type="binding site" evidence="10">
    <location>
        <position position="239"/>
    </location>
    <ligand>
        <name>Zn(2+)</name>
        <dbReference type="ChEBI" id="CHEBI:29105"/>
    </ligand>
</feature>
<keyword evidence="14" id="KW-1185">Reference proteome</keyword>
<dbReference type="GO" id="GO:0005737">
    <property type="term" value="C:cytoplasm"/>
    <property type="evidence" value="ECO:0007669"/>
    <property type="project" value="UniProtKB-SubCell"/>
</dbReference>
<evidence type="ECO:0000256" key="4">
    <source>
        <dbReference type="ARBA" id="ARBA00022730"/>
    </source>
</evidence>
<feature type="binding site" evidence="10">
    <location>
        <position position="241"/>
    </location>
    <ligand>
        <name>Zn(2+)</name>
        <dbReference type="ChEBI" id="CHEBI:29105"/>
    </ligand>
</feature>
<organism evidence="13 14">
    <name type="scientific">Mycoplasmopsis columboralis</name>
    <dbReference type="NCBI Taxonomy" id="171282"/>
    <lineage>
        <taxon>Bacteria</taxon>
        <taxon>Bacillati</taxon>
        <taxon>Mycoplasmatota</taxon>
        <taxon>Mycoplasmoidales</taxon>
        <taxon>Metamycoplasmataceae</taxon>
        <taxon>Mycoplasmopsis</taxon>
    </lineage>
</organism>
<evidence type="ECO:0000256" key="8">
    <source>
        <dbReference type="ARBA" id="ARBA00022884"/>
    </source>
</evidence>
<dbReference type="Pfam" id="PF16745">
    <property type="entry name" value="RsgA_N"/>
    <property type="match status" value="1"/>
</dbReference>
<evidence type="ECO:0000256" key="10">
    <source>
        <dbReference type="HAMAP-Rule" id="MF_01820"/>
    </source>
</evidence>
<evidence type="ECO:0000256" key="9">
    <source>
        <dbReference type="ARBA" id="ARBA00023134"/>
    </source>
</evidence>
<feature type="binding site" evidence="10">
    <location>
        <begin position="155"/>
        <end position="163"/>
    </location>
    <ligand>
        <name>GTP</name>
        <dbReference type="ChEBI" id="CHEBI:37565"/>
    </ligand>
</feature>
<dbReference type="GO" id="GO:0046872">
    <property type="term" value="F:metal ion binding"/>
    <property type="evidence" value="ECO:0007669"/>
    <property type="project" value="UniProtKB-KW"/>
</dbReference>
<evidence type="ECO:0000256" key="7">
    <source>
        <dbReference type="ARBA" id="ARBA00022833"/>
    </source>
</evidence>
<evidence type="ECO:0000313" key="14">
    <source>
        <dbReference type="Proteomes" id="UP000289497"/>
    </source>
</evidence>
<dbReference type="GO" id="GO:0003924">
    <property type="term" value="F:GTPase activity"/>
    <property type="evidence" value="ECO:0007669"/>
    <property type="project" value="UniProtKB-UniRule"/>
</dbReference>
<keyword evidence="7 10" id="KW-0862">Zinc</keyword>
<dbReference type="GO" id="GO:0042274">
    <property type="term" value="P:ribosomal small subunit biogenesis"/>
    <property type="evidence" value="ECO:0007669"/>
    <property type="project" value="UniProtKB-UniRule"/>
</dbReference>
<name>A0A449B6D0_9BACT</name>
<comment type="function">
    <text evidence="10">One of several proteins that assist in the late maturation steps of the functional core of the 30S ribosomal subunit. Helps release RbfA from mature subunits. May play a role in the assembly of ribosomal proteins into the subunit. Circularly permuted GTPase that catalyzes slow GTP hydrolysis, GTPase activity is stimulated by the 30S ribosomal subunit.</text>
</comment>
<dbReference type="SUPFAM" id="SSF52540">
    <property type="entry name" value="P-loop containing nucleoside triphosphate hydrolases"/>
    <property type="match status" value="1"/>
</dbReference>
<dbReference type="InterPro" id="IPR027417">
    <property type="entry name" value="P-loop_NTPase"/>
</dbReference>
<dbReference type="GO" id="GO:0019843">
    <property type="term" value="F:rRNA binding"/>
    <property type="evidence" value="ECO:0007669"/>
    <property type="project" value="UniProtKB-KW"/>
</dbReference>
<keyword evidence="5 10" id="KW-0547">Nucleotide-binding</keyword>
<keyword evidence="1 10" id="KW-0963">Cytoplasm</keyword>
<keyword evidence="2 10" id="KW-0690">Ribosome biogenesis</keyword>
<sequence length="280" mass="32216">MKGKIFSIIGGVYTVELQNGEQIKISAAGKLRYLNVTPLVGDDVEIINNQVSEILPRKNSFIRPKVANVDQMILLMSFKEPEFSSFLLDKYLSIVENKKIKPILFFTKYDLTNENHWYEQYQKMNYEVYLINNTSSEYVNSIKNIFQDKYSVFMGQTGVGKTTTINKLSNNNYQTQSISKALGRGKHTTRAIHITPFNNGYLIDTPGFSSLDLDMDKYELARSFASFDTLAQQCKFRSCLHLNEDQSVCAIKQAINTDVVPNFRYENYVKLQAQLKEREK</sequence>
<keyword evidence="9 10" id="KW-0342">GTP-binding</keyword>
<dbReference type="InterPro" id="IPR012340">
    <property type="entry name" value="NA-bd_OB-fold"/>
</dbReference>
<dbReference type="EC" id="3.6.1.-" evidence="10"/>
<evidence type="ECO:0000259" key="12">
    <source>
        <dbReference type="PROSITE" id="PS51721"/>
    </source>
</evidence>
<dbReference type="HAMAP" id="MF_01820">
    <property type="entry name" value="GTPase_RsgA"/>
    <property type="match status" value="1"/>
</dbReference>
<dbReference type="Gene3D" id="3.40.50.300">
    <property type="entry name" value="P-loop containing nucleotide triphosphate hydrolases"/>
    <property type="match status" value="1"/>
</dbReference>
<dbReference type="CDD" id="cd01854">
    <property type="entry name" value="YjeQ_EngC"/>
    <property type="match status" value="1"/>
</dbReference>
<dbReference type="Pfam" id="PF03193">
    <property type="entry name" value="RsgA_GTPase"/>
    <property type="match status" value="1"/>
</dbReference>
<dbReference type="PANTHER" id="PTHR32120">
    <property type="entry name" value="SMALL RIBOSOMAL SUBUNIT BIOGENESIS GTPASE RSGA"/>
    <property type="match status" value="1"/>
</dbReference>
<evidence type="ECO:0000256" key="1">
    <source>
        <dbReference type="ARBA" id="ARBA00022490"/>
    </source>
</evidence>
<feature type="binding site" evidence="10">
    <location>
        <position position="234"/>
    </location>
    <ligand>
        <name>Zn(2+)</name>
        <dbReference type="ChEBI" id="CHEBI:29105"/>
    </ligand>
</feature>
<evidence type="ECO:0000256" key="6">
    <source>
        <dbReference type="ARBA" id="ARBA00022801"/>
    </source>
</evidence>
<dbReference type="AlphaFoldDB" id="A0A449B6D0"/>
<dbReference type="PROSITE" id="PS51721">
    <property type="entry name" value="G_CP"/>
    <property type="match status" value="1"/>
</dbReference>
<accession>A0A449B6D0</accession>
<evidence type="ECO:0000256" key="2">
    <source>
        <dbReference type="ARBA" id="ARBA00022517"/>
    </source>
</evidence>
<dbReference type="PROSITE" id="PS50936">
    <property type="entry name" value="ENGC_GTPASE"/>
    <property type="match status" value="1"/>
</dbReference>
<dbReference type="RefSeq" id="WP_036433813.1">
    <property type="nucleotide sequence ID" value="NZ_LR215039.1"/>
</dbReference>
<protein>
    <recommendedName>
        <fullName evidence="10">Small ribosomal subunit biogenesis GTPase RsgA</fullName>
        <ecNumber evidence="10">3.6.1.-</ecNumber>
    </recommendedName>
</protein>
<dbReference type="InterPro" id="IPR004881">
    <property type="entry name" value="Ribosome_biogen_GTPase_RsgA"/>
</dbReference>
<feature type="domain" description="EngC GTPase" evidence="11">
    <location>
        <begin position="67"/>
        <end position="209"/>
    </location>
</feature>
<comment type="subcellular location">
    <subcellularLocation>
        <location evidence="10">Cytoplasm</location>
    </subcellularLocation>
</comment>
<reference evidence="13 14" key="1">
    <citation type="submission" date="2019-01" db="EMBL/GenBank/DDBJ databases">
        <authorList>
            <consortium name="Pathogen Informatics"/>
        </authorList>
    </citation>
    <scope>NUCLEOTIDE SEQUENCE [LARGE SCALE GENOMIC DNA]</scope>
    <source>
        <strain evidence="13 14">NCTC10179</strain>
    </source>
</reference>
<dbReference type="GO" id="GO:0005525">
    <property type="term" value="F:GTP binding"/>
    <property type="evidence" value="ECO:0007669"/>
    <property type="project" value="UniProtKB-UniRule"/>
</dbReference>
<feature type="binding site" evidence="10">
    <location>
        <position position="249"/>
    </location>
    <ligand>
        <name>Zn(2+)</name>
        <dbReference type="ChEBI" id="CHEBI:29105"/>
    </ligand>
</feature>
<dbReference type="Gene3D" id="2.40.50.140">
    <property type="entry name" value="Nucleic acid-binding proteins"/>
    <property type="match status" value="1"/>
</dbReference>
<proteinExistence type="inferred from homology"/>
<keyword evidence="3 10" id="KW-0479">Metal-binding</keyword>
<feature type="binding site" evidence="10">
    <location>
        <begin position="107"/>
        <end position="110"/>
    </location>
    <ligand>
        <name>GTP</name>
        <dbReference type="ChEBI" id="CHEBI:37565"/>
    </ligand>
</feature>
<dbReference type="PANTHER" id="PTHR32120:SF11">
    <property type="entry name" value="SMALL RIBOSOMAL SUBUNIT BIOGENESIS GTPASE RSGA 1, MITOCHONDRIAL-RELATED"/>
    <property type="match status" value="1"/>
</dbReference>
<comment type="cofactor">
    <cofactor evidence="10">
        <name>Zn(2+)</name>
        <dbReference type="ChEBI" id="CHEBI:29105"/>
    </cofactor>
    <text evidence="10">Binds 1 zinc ion per subunit.</text>
</comment>
<comment type="subunit">
    <text evidence="10">Monomer. Associates with 30S ribosomal subunit, binds 16S rRNA.</text>
</comment>
<dbReference type="InterPro" id="IPR030378">
    <property type="entry name" value="G_CP_dom"/>
</dbReference>
<dbReference type="InterPro" id="IPR031944">
    <property type="entry name" value="RsgA_N"/>
</dbReference>
<comment type="similarity">
    <text evidence="10">Belongs to the TRAFAC class YlqF/YawG GTPase family. RsgA subfamily.</text>
</comment>
<dbReference type="Gene3D" id="1.10.40.50">
    <property type="entry name" value="Probable gtpase engc, domain 3"/>
    <property type="match status" value="1"/>
</dbReference>
<feature type="domain" description="CP-type G" evidence="12">
    <location>
        <begin position="58"/>
        <end position="211"/>
    </location>
</feature>
<keyword evidence="8 10" id="KW-0694">RNA-binding</keyword>